<comment type="catalytic activity">
    <reaction evidence="5">
        <text>6-carboxyhexanoyl-[ACP] methyl ester + H2O = 6-carboxyhexanoyl-[ACP] + methanol + H(+)</text>
        <dbReference type="Rhea" id="RHEA:42700"/>
        <dbReference type="Rhea" id="RHEA-COMP:9955"/>
        <dbReference type="Rhea" id="RHEA-COMP:10186"/>
        <dbReference type="ChEBI" id="CHEBI:15377"/>
        <dbReference type="ChEBI" id="CHEBI:15378"/>
        <dbReference type="ChEBI" id="CHEBI:17790"/>
        <dbReference type="ChEBI" id="CHEBI:78846"/>
        <dbReference type="ChEBI" id="CHEBI:82735"/>
        <dbReference type="EC" id="3.1.1.85"/>
    </reaction>
</comment>
<dbReference type="EMBL" id="JADLZT010000002">
    <property type="protein sequence ID" value="MBF6023319.1"/>
    <property type="molecule type" value="Genomic_DNA"/>
</dbReference>
<comment type="similarity">
    <text evidence="5">Belongs to the AB hydrolase superfamily. Carboxylesterase BioH family.</text>
</comment>
<dbReference type="Gene3D" id="3.40.50.1820">
    <property type="entry name" value="alpha/beta hydrolase"/>
    <property type="match status" value="1"/>
</dbReference>
<evidence type="ECO:0000256" key="3">
    <source>
        <dbReference type="ARBA" id="ARBA00022756"/>
    </source>
</evidence>
<comment type="pathway">
    <text evidence="5">Cofactor biosynthesis; biotin biosynthesis.</text>
</comment>
<feature type="active site" description="Nucleophile" evidence="5">
    <location>
        <position position="78"/>
    </location>
</feature>
<evidence type="ECO:0000259" key="7">
    <source>
        <dbReference type="Pfam" id="PF00561"/>
    </source>
</evidence>
<keyword evidence="2 5" id="KW-0963">Cytoplasm</keyword>
<protein>
    <recommendedName>
        <fullName evidence="5">Pimeloyl-[acyl-carrier protein] methyl ester esterase</fullName>
        <ecNumber evidence="5">3.1.1.85</ecNumber>
    </recommendedName>
    <alternativeName>
        <fullName evidence="5">Biotin synthesis protein BioH</fullName>
    </alternativeName>
    <alternativeName>
        <fullName evidence="5">Carboxylesterase BioH</fullName>
    </alternativeName>
</protein>
<dbReference type="PANTHER" id="PTHR43798">
    <property type="entry name" value="MONOACYLGLYCEROL LIPASE"/>
    <property type="match status" value="1"/>
</dbReference>
<dbReference type="InterPro" id="IPR050266">
    <property type="entry name" value="AB_hydrolase_sf"/>
</dbReference>
<feature type="active site" evidence="5">
    <location>
        <position position="237"/>
    </location>
</feature>
<dbReference type="GO" id="GO:0090499">
    <property type="term" value="F:pimelyl-[acyl-carrier protein] methyl ester esterase activity"/>
    <property type="evidence" value="ECO:0007669"/>
    <property type="project" value="UniProtKB-EC"/>
</dbReference>
<feature type="active site" evidence="5">
    <location>
        <position position="209"/>
    </location>
</feature>
<evidence type="ECO:0000256" key="5">
    <source>
        <dbReference type="HAMAP-Rule" id="MF_01260"/>
    </source>
</evidence>
<dbReference type="InterPro" id="IPR000073">
    <property type="entry name" value="AB_hydrolase_1"/>
</dbReference>
<evidence type="ECO:0000313" key="8">
    <source>
        <dbReference type="EMBL" id="MBF6023319.1"/>
    </source>
</evidence>
<comment type="caution">
    <text evidence="5">Lacks conserved residue(s) required for the propagation of feature annotation.</text>
</comment>
<reference evidence="8 9" key="1">
    <citation type="submission" date="2020-11" db="EMBL/GenBank/DDBJ databases">
        <title>Draft Genome Sequence and Secondary Metabolite Biosynthetic Potential of the Lysobacter niastensis Type strain DSM 18481.</title>
        <authorList>
            <person name="Turrini P."/>
            <person name="Artuso I."/>
            <person name="Tescari M."/>
            <person name="Lugli G.A."/>
            <person name="Frangipani E."/>
            <person name="Ventura M."/>
            <person name="Visca P."/>
        </authorList>
    </citation>
    <scope>NUCLEOTIDE SEQUENCE [LARGE SCALE GENOMIC DNA]</scope>
    <source>
        <strain evidence="8 9">DSM 18481</strain>
    </source>
</reference>
<keyword evidence="3 5" id="KW-0093">Biotin biosynthesis</keyword>
<evidence type="ECO:0000313" key="9">
    <source>
        <dbReference type="Proteomes" id="UP001429984"/>
    </source>
</evidence>
<dbReference type="SUPFAM" id="SSF53474">
    <property type="entry name" value="alpha/beta-Hydrolases"/>
    <property type="match status" value="1"/>
</dbReference>
<organism evidence="8 9">
    <name type="scientific">Lysobacter niastensis</name>
    <dbReference type="NCBI Taxonomy" id="380629"/>
    <lineage>
        <taxon>Bacteria</taxon>
        <taxon>Pseudomonadati</taxon>
        <taxon>Pseudomonadota</taxon>
        <taxon>Gammaproteobacteria</taxon>
        <taxon>Lysobacterales</taxon>
        <taxon>Lysobacteraceae</taxon>
        <taxon>Lysobacter</taxon>
    </lineage>
</organism>
<name>A0ABS0B447_9GAMM</name>
<evidence type="ECO:0000256" key="1">
    <source>
        <dbReference type="ARBA" id="ARBA00022487"/>
    </source>
</evidence>
<gene>
    <name evidence="5 8" type="primary">bioH</name>
    <name evidence="8" type="ORF">IU514_04665</name>
</gene>
<dbReference type="Pfam" id="PF00561">
    <property type="entry name" value="Abhydrolase_1"/>
    <property type="match status" value="1"/>
</dbReference>
<dbReference type="InterPro" id="IPR029058">
    <property type="entry name" value="AB_hydrolase_fold"/>
</dbReference>
<feature type="binding site" evidence="5">
    <location>
        <position position="237"/>
    </location>
    <ligand>
        <name>substrate</name>
    </ligand>
</feature>
<feature type="region of interest" description="Disordered" evidence="6">
    <location>
        <begin position="265"/>
        <end position="296"/>
    </location>
</feature>
<comment type="function">
    <text evidence="5">The physiological role of BioH is to remove the methyl group introduced by BioC when the pimeloyl moiety is complete. It allows to synthesize pimeloyl-ACP via the fatty acid synthetic pathway through the hydrolysis of the ester bonds of pimeloyl-ACP esters.</text>
</comment>
<keyword evidence="1 5" id="KW-0719">Serine esterase</keyword>
<accession>A0ABS0B447</accession>
<comment type="subcellular location">
    <subcellularLocation>
        <location evidence="5">Cytoplasm</location>
    </subcellularLocation>
</comment>
<dbReference type="InterPro" id="IPR010076">
    <property type="entry name" value="BioH"/>
</dbReference>
<dbReference type="EC" id="3.1.1.85" evidence="5"/>
<comment type="subunit">
    <text evidence="5">Monomer.</text>
</comment>
<dbReference type="NCBIfam" id="TIGR01738">
    <property type="entry name" value="bioH"/>
    <property type="match status" value="1"/>
</dbReference>
<evidence type="ECO:0000256" key="4">
    <source>
        <dbReference type="ARBA" id="ARBA00022801"/>
    </source>
</evidence>
<feature type="compositionally biased region" description="Low complexity" evidence="6">
    <location>
        <begin position="275"/>
        <end position="289"/>
    </location>
</feature>
<feature type="binding site" evidence="5">
    <location>
        <position position="18"/>
    </location>
    <ligand>
        <name>substrate</name>
    </ligand>
</feature>
<evidence type="ECO:0000256" key="2">
    <source>
        <dbReference type="ARBA" id="ARBA00022490"/>
    </source>
</evidence>
<feature type="domain" description="AB hydrolase-1" evidence="7">
    <location>
        <begin position="10"/>
        <end position="241"/>
    </location>
</feature>
<feature type="binding site" evidence="5">
    <location>
        <begin position="78"/>
        <end position="79"/>
    </location>
    <ligand>
        <name>substrate</name>
    </ligand>
</feature>
<dbReference type="HAMAP" id="MF_01260">
    <property type="entry name" value="Carboxylester"/>
    <property type="match status" value="1"/>
</dbReference>
<proteinExistence type="inferred from homology"/>
<keyword evidence="9" id="KW-1185">Reference proteome</keyword>
<dbReference type="Proteomes" id="UP001429984">
    <property type="component" value="Unassembled WGS sequence"/>
</dbReference>
<sequence length="296" mass="31462">MYIETRGQGPAIALIHGWAMHGGLFQPLVDRLSDRYTLHLVDLPGHGHARDDARPLDPYALAPELVARVPDAVWLGWSLGGQFALRAALDLPERVRGLVMIASSPRFVAGEGSEAESWPHGVSPQLFRDFGDALARDFRGTLDGFLALEALGSTSAQEDLRCLKAHCFERGEPAERALQEGLVLLDRLDARAELPHLKVPSLWISGRRDRLVPSGAMPAAAALAPNARSVVIASAGHAPFLGATAQVADEIDAFMQLLPPLPLAGEGRGEGRLRGGATVSPPSQPSPASGGRSRTA</sequence>
<dbReference type="PANTHER" id="PTHR43798:SF31">
    <property type="entry name" value="AB HYDROLASE SUPERFAMILY PROTEIN YCLE"/>
    <property type="match status" value="1"/>
</dbReference>
<keyword evidence="4 5" id="KW-0378">Hydrolase</keyword>
<evidence type="ECO:0000256" key="6">
    <source>
        <dbReference type="SAM" id="MobiDB-lite"/>
    </source>
</evidence>
<comment type="caution">
    <text evidence="8">The sequence shown here is derived from an EMBL/GenBank/DDBJ whole genome shotgun (WGS) entry which is preliminary data.</text>
</comment>